<sequence length="171" mass="18812">MATCILHPASCAHGPSPGFGSLPPELSELIWRFCLPADEAEVCCPMWPVHLDAEYEGLQGSPGASLPQPSRPFVAGRHGVPSLDARVLQVALVCARLAQELREILLVCGWRMLGPTIHGDTTGDDWAVPSEVVPLPLALRQCREEARDECASRRTFAECQRDGTWREKRFI</sequence>
<dbReference type="OrthoDB" id="3473305at2759"/>
<accession>A0A7D5Z1P9</accession>
<dbReference type="EMBL" id="CP058932">
    <property type="protein sequence ID" value="QLI66366.1"/>
    <property type="molecule type" value="Genomic_DNA"/>
</dbReference>
<dbReference type="RefSeq" id="XP_014549591.1">
    <property type="nucleotide sequence ID" value="XM_014694105.1"/>
</dbReference>
<protein>
    <submittedName>
        <fullName evidence="1">Uncharacterized protein</fullName>
    </submittedName>
</protein>
<gene>
    <name evidence="1" type="ORF">G6M90_00g009190</name>
</gene>
<keyword evidence="2" id="KW-1185">Reference proteome</keyword>
<proteinExistence type="predicted"/>
<dbReference type="KEGG" id="mbrn:26239035"/>
<evidence type="ECO:0000313" key="1">
    <source>
        <dbReference type="EMBL" id="QLI66366.1"/>
    </source>
</evidence>
<dbReference type="AlphaFoldDB" id="A0A7D5Z1P9"/>
<dbReference type="Proteomes" id="UP000510686">
    <property type="component" value="Chromosome 1"/>
</dbReference>
<dbReference type="GeneID" id="26239035"/>
<reference evidence="1 2" key="1">
    <citation type="submission" date="2020-07" db="EMBL/GenBank/DDBJ databases">
        <title>Telomere length de novo assembly of all 7 chromosomes of the fungus, Metarhizium brunneum, using a novel assembly pipeline.</title>
        <authorList>
            <person name="Saud z."/>
            <person name="Kortsinoglou A."/>
            <person name="Kouvelis V.N."/>
            <person name="Butt T.M."/>
        </authorList>
    </citation>
    <scope>NUCLEOTIDE SEQUENCE [LARGE SCALE GENOMIC DNA]</scope>
    <source>
        <strain evidence="1 2">4556</strain>
    </source>
</reference>
<evidence type="ECO:0000313" key="2">
    <source>
        <dbReference type="Proteomes" id="UP000510686"/>
    </source>
</evidence>
<name>A0A7D5Z1P9_9HYPO</name>
<organism evidence="1 2">
    <name type="scientific">Metarhizium brunneum</name>
    <dbReference type="NCBI Taxonomy" id="500148"/>
    <lineage>
        <taxon>Eukaryota</taxon>
        <taxon>Fungi</taxon>
        <taxon>Dikarya</taxon>
        <taxon>Ascomycota</taxon>
        <taxon>Pezizomycotina</taxon>
        <taxon>Sordariomycetes</taxon>
        <taxon>Hypocreomycetidae</taxon>
        <taxon>Hypocreales</taxon>
        <taxon>Clavicipitaceae</taxon>
        <taxon>Metarhizium</taxon>
    </lineage>
</organism>